<feature type="transmembrane region" description="Helical" evidence="7">
    <location>
        <begin position="42"/>
        <end position="67"/>
    </location>
</feature>
<accession>A0A938WRQ7</accession>
<sequence>MAVFNNCISEWRSQIMCLAIIGVVAYHWQINFETTAIPVLSRFLYMGYLGVDVFLICSGFGLVFSYPLHSLKDFYRRRYIKILPLFALFQVLKLALTYYLGDNFSFGDVLCRFSTLSLFLDTSHITEWYINMLVWLYLLFPLIYRFVSSCGIWSVLLTACVSLSILYGFTVGGIMASILLRLPVFVMGVYFGIHHDDIKRLWAVSIVGLAIAFAGNMSGFYSLFTLNEITTMYWAGPFMTVFFALVLSVAGCRAGFMESIGRHTLEIYLANILANDFCLYYVKEVAGNIQAQIFYFLLTILLSVAFMFINRLLQSFLRVKCC</sequence>
<comment type="caution">
    <text evidence="9">The sequence shown here is derived from an EMBL/GenBank/DDBJ whole genome shotgun (WGS) entry which is preliminary data.</text>
</comment>
<gene>
    <name evidence="9" type="ORF">H6A34_08855</name>
</gene>
<evidence type="ECO:0000259" key="8">
    <source>
        <dbReference type="Pfam" id="PF01757"/>
    </source>
</evidence>
<feature type="transmembrane region" description="Helical" evidence="7">
    <location>
        <begin position="200"/>
        <end position="221"/>
    </location>
</feature>
<keyword evidence="9" id="KW-0012">Acyltransferase</keyword>
<feature type="transmembrane region" description="Helical" evidence="7">
    <location>
        <begin position="175"/>
        <end position="193"/>
    </location>
</feature>
<dbReference type="EMBL" id="JACJJG010000046">
    <property type="protein sequence ID" value="MBM6673982.1"/>
    <property type="molecule type" value="Genomic_DNA"/>
</dbReference>
<feature type="transmembrane region" description="Helical" evidence="7">
    <location>
        <begin position="264"/>
        <end position="282"/>
    </location>
</feature>
<dbReference type="GO" id="GO:0009246">
    <property type="term" value="P:enterobacterial common antigen biosynthetic process"/>
    <property type="evidence" value="ECO:0007669"/>
    <property type="project" value="TreeGrafter"/>
</dbReference>
<reference evidence="9" key="1">
    <citation type="submission" date="2020-08" db="EMBL/GenBank/DDBJ databases">
        <authorList>
            <person name="Cejkova D."/>
            <person name="Kubasova T."/>
            <person name="Jahodarova E."/>
            <person name="Rychlik I."/>
        </authorList>
    </citation>
    <scope>NUCLEOTIDE SEQUENCE</scope>
    <source>
        <strain evidence="9">An824</strain>
    </source>
</reference>
<dbReference type="InterPro" id="IPR002656">
    <property type="entry name" value="Acyl_transf_3_dom"/>
</dbReference>
<evidence type="ECO:0000256" key="6">
    <source>
        <dbReference type="ARBA" id="ARBA00023136"/>
    </source>
</evidence>
<feature type="transmembrane region" description="Helical" evidence="7">
    <location>
        <begin position="151"/>
        <end position="169"/>
    </location>
</feature>
<dbReference type="GO" id="GO:0016413">
    <property type="term" value="F:O-acetyltransferase activity"/>
    <property type="evidence" value="ECO:0007669"/>
    <property type="project" value="TreeGrafter"/>
</dbReference>
<keyword evidence="6 7" id="KW-0472">Membrane</keyword>
<dbReference type="Proteomes" id="UP000706891">
    <property type="component" value="Unassembled WGS sequence"/>
</dbReference>
<protein>
    <submittedName>
        <fullName evidence="9">Acyltransferase</fullName>
    </submittedName>
</protein>
<reference evidence="9" key="2">
    <citation type="journal article" date="2021" name="Sci. Rep.">
        <title>The distribution of antibiotic resistance genes in chicken gut microbiota commensals.</title>
        <authorList>
            <person name="Juricova H."/>
            <person name="Matiasovicova J."/>
            <person name="Kubasova T."/>
            <person name="Cejkova D."/>
            <person name="Rychlik I."/>
        </authorList>
    </citation>
    <scope>NUCLEOTIDE SEQUENCE</scope>
    <source>
        <strain evidence="9">An824</strain>
    </source>
</reference>
<proteinExistence type="inferred from homology"/>
<dbReference type="PANTHER" id="PTHR40074:SF2">
    <property type="entry name" value="O-ACETYLTRANSFERASE WECH"/>
    <property type="match status" value="1"/>
</dbReference>
<dbReference type="Pfam" id="PF01757">
    <property type="entry name" value="Acyl_transf_3"/>
    <property type="match status" value="1"/>
</dbReference>
<organism evidence="9 10">
    <name type="scientific">Marseilla massiliensis</name>
    <dbReference type="NCBI Taxonomy" id="1841864"/>
    <lineage>
        <taxon>Bacteria</taxon>
        <taxon>Pseudomonadati</taxon>
        <taxon>Bacteroidota</taxon>
        <taxon>Bacteroidia</taxon>
        <taxon>Bacteroidales</taxon>
        <taxon>Prevotellaceae</taxon>
        <taxon>Marseilla</taxon>
    </lineage>
</organism>
<name>A0A938WRQ7_9BACT</name>
<evidence type="ECO:0000256" key="2">
    <source>
        <dbReference type="ARBA" id="ARBA00007400"/>
    </source>
</evidence>
<comment type="similarity">
    <text evidence="2">Belongs to the acyltransferase 3 family.</text>
</comment>
<evidence type="ECO:0000256" key="5">
    <source>
        <dbReference type="ARBA" id="ARBA00022989"/>
    </source>
</evidence>
<evidence type="ECO:0000256" key="1">
    <source>
        <dbReference type="ARBA" id="ARBA00004651"/>
    </source>
</evidence>
<feature type="transmembrane region" description="Helical" evidence="7">
    <location>
        <begin position="233"/>
        <end position="252"/>
    </location>
</feature>
<dbReference type="AlphaFoldDB" id="A0A938WRQ7"/>
<evidence type="ECO:0000256" key="4">
    <source>
        <dbReference type="ARBA" id="ARBA00022692"/>
    </source>
</evidence>
<evidence type="ECO:0000313" key="10">
    <source>
        <dbReference type="Proteomes" id="UP000706891"/>
    </source>
</evidence>
<keyword evidence="4 7" id="KW-0812">Transmembrane</keyword>
<evidence type="ECO:0000313" key="9">
    <source>
        <dbReference type="EMBL" id="MBM6673982.1"/>
    </source>
</evidence>
<dbReference type="PANTHER" id="PTHR40074">
    <property type="entry name" value="O-ACETYLTRANSFERASE WECH"/>
    <property type="match status" value="1"/>
</dbReference>
<evidence type="ECO:0000256" key="3">
    <source>
        <dbReference type="ARBA" id="ARBA00022475"/>
    </source>
</evidence>
<evidence type="ECO:0000256" key="7">
    <source>
        <dbReference type="SAM" id="Phobius"/>
    </source>
</evidence>
<keyword evidence="10" id="KW-1185">Reference proteome</keyword>
<feature type="transmembrane region" description="Helical" evidence="7">
    <location>
        <begin position="79"/>
        <end position="100"/>
    </location>
</feature>
<dbReference type="GO" id="GO:0005886">
    <property type="term" value="C:plasma membrane"/>
    <property type="evidence" value="ECO:0007669"/>
    <property type="project" value="UniProtKB-SubCell"/>
</dbReference>
<feature type="transmembrane region" description="Helical" evidence="7">
    <location>
        <begin position="294"/>
        <end position="313"/>
    </location>
</feature>
<keyword evidence="9" id="KW-0808">Transferase</keyword>
<feature type="transmembrane region" description="Helical" evidence="7">
    <location>
        <begin position="128"/>
        <end position="144"/>
    </location>
</feature>
<feature type="domain" description="Acyltransferase 3" evidence="8">
    <location>
        <begin position="17"/>
        <end position="307"/>
    </location>
</feature>
<keyword evidence="5 7" id="KW-1133">Transmembrane helix</keyword>
<keyword evidence="3" id="KW-1003">Cell membrane</keyword>
<feature type="transmembrane region" description="Helical" evidence="7">
    <location>
        <begin position="12"/>
        <end position="30"/>
    </location>
</feature>
<comment type="subcellular location">
    <subcellularLocation>
        <location evidence="1">Cell membrane</location>
        <topology evidence="1">Multi-pass membrane protein</topology>
    </subcellularLocation>
</comment>